<dbReference type="EMBL" id="MFQS01000054">
    <property type="protein sequence ID" value="OGH81909.1"/>
    <property type="molecule type" value="Genomic_DNA"/>
</dbReference>
<dbReference type="STRING" id="1798697.A2373_04310"/>
<protein>
    <submittedName>
        <fullName evidence="1">Uncharacterized protein</fullName>
    </submittedName>
</protein>
<dbReference type="AlphaFoldDB" id="A0A1F6NDM9"/>
<dbReference type="Proteomes" id="UP000176300">
    <property type="component" value="Unassembled WGS sequence"/>
</dbReference>
<organism evidence="1 2">
    <name type="scientific">Candidatus Magasanikbacteria bacterium RIFOXYB1_FULL_40_15</name>
    <dbReference type="NCBI Taxonomy" id="1798697"/>
    <lineage>
        <taxon>Bacteria</taxon>
        <taxon>Candidatus Magasanikiibacteriota</taxon>
    </lineage>
</organism>
<name>A0A1F6NDM9_9BACT</name>
<reference evidence="1 2" key="1">
    <citation type="journal article" date="2016" name="Nat. Commun.">
        <title>Thousands of microbial genomes shed light on interconnected biogeochemical processes in an aquifer system.</title>
        <authorList>
            <person name="Anantharaman K."/>
            <person name="Brown C.T."/>
            <person name="Hug L.A."/>
            <person name="Sharon I."/>
            <person name="Castelle C.J."/>
            <person name="Probst A.J."/>
            <person name="Thomas B.C."/>
            <person name="Singh A."/>
            <person name="Wilkins M.J."/>
            <person name="Karaoz U."/>
            <person name="Brodie E.L."/>
            <person name="Williams K.H."/>
            <person name="Hubbard S.S."/>
            <person name="Banfield J.F."/>
        </authorList>
    </citation>
    <scope>NUCLEOTIDE SEQUENCE [LARGE SCALE GENOMIC DNA]</scope>
</reference>
<evidence type="ECO:0000313" key="1">
    <source>
        <dbReference type="EMBL" id="OGH81909.1"/>
    </source>
</evidence>
<proteinExistence type="predicted"/>
<accession>A0A1F6NDM9</accession>
<gene>
    <name evidence="1" type="ORF">A2373_04310</name>
</gene>
<comment type="caution">
    <text evidence="1">The sequence shown here is derived from an EMBL/GenBank/DDBJ whole genome shotgun (WGS) entry which is preliminary data.</text>
</comment>
<evidence type="ECO:0000313" key="2">
    <source>
        <dbReference type="Proteomes" id="UP000176300"/>
    </source>
</evidence>
<sequence>MMLGGRSAKRIFSTFGANNVPVTIKTVEERQTIRKQKQITRQRKNIMVFRKKTKTVQRDFLSGQLGWDFFVFLLNLGGPDTIADTPKINADGIANPSFAVIQ</sequence>